<dbReference type="PANTHER" id="PTHR35192:SF2">
    <property type="entry name" value="APPLE DOMAIN-CONTAINING PROTEIN"/>
    <property type="match status" value="1"/>
</dbReference>
<dbReference type="InterPro" id="IPR048661">
    <property type="entry name" value="CPL1-like"/>
</dbReference>
<evidence type="ECO:0000256" key="1">
    <source>
        <dbReference type="SAM" id="SignalP"/>
    </source>
</evidence>
<dbReference type="Pfam" id="PF21671">
    <property type="entry name" value="CPL1-like"/>
    <property type="match status" value="1"/>
</dbReference>
<proteinExistence type="predicted"/>
<keyword evidence="4" id="KW-1185">Reference proteome</keyword>
<feature type="chain" id="PRO_5040430307" description="Protein CPL1-like domain-containing protein" evidence="1">
    <location>
        <begin position="17"/>
        <end position="277"/>
    </location>
</feature>
<gene>
    <name evidence="3" type="ORF">BJ322DRAFT_664639</name>
</gene>
<feature type="signal peptide" evidence="1">
    <location>
        <begin position="1"/>
        <end position="16"/>
    </location>
</feature>
<protein>
    <recommendedName>
        <fullName evidence="2">Protein CPL1-like domain-containing protein</fullName>
    </recommendedName>
</protein>
<accession>A0A9P6HH29</accession>
<comment type="caution">
    <text evidence="3">The sequence shown here is derived from an EMBL/GenBank/DDBJ whole genome shotgun (WGS) entry which is preliminary data.</text>
</comment>
<dbReference type="PANTHER" id="PTHR35192">
    <property type="entry name" value="PROTEIN, PUTATIVE-RELATED"/>
    <property type="match status" value="1"/>
</dbReference>
<dbReference type="AlphaFoldDB" id="A0A9P6HH29"/>
<dbReference type="EMBL" id="WIUZ02000005">
    <property type="protein sequence ID" value="KAF9786666.1"/>
    <property type="molecule type" value="Genomic_DNA"/>
</dbReference>
<name>A0A9P6HH29_9AGAM</name>
<dbReference type="InterPro" id="IPR038955">
    <property type="entry name" value="PriA/CPL1_fungi"/>
</dbReference>
<evidence type="ECO:0000313" key="4">
    <source>
        <dbReference type="Proteomes" id="UP000736335"/>
    </source>
</evidence>
<organism evidence="3 4">
    <name type="scientific">Thelephora terrestris</name>
    <dbReference type="NCBI Taxonomy" id="56493"/>
    <lineage>
        <taxon>Eukaryota</taxon>
        <taxon>Fungi</taxon>
        <taxon>Dikarya</taxon>
        <taxon>Basidiomycota</taxon>
        <taxon>Agaricomycotina</taxon>
        <taxon>Agaricomycetes</taxon>
        <taxon>Thelephorales</taxon>
        <taxon>Thelephoraceae</taxon>
        <taxon>Thelephora</taxon>
    </lineage>
</organism>
<dbReference type="OrthoDB" id="439917at2759"/>
<evidence type="ECO:0000259" key="2">
    <source>
        <dbReference type="Pfam" id="PF21671"/>
    </source>
</evidence>
<evidence type="ECO:0000313" key="3">
    <source>
        <dbReference type="EMBL" id="KAF9786666.1"/>
    </source>
</evidence>
<reference evidence="3" key="2">
    <citation type="submission" date="2020-11" db="EMBL/GenBank/DDBJ databases">
        <authorList>
            <consortium name="DOE Joint Genome Institute"/>
            <person name="Kuo A."/>
            <person name="Miyauchi S."/>
            <person name="Kiss E."/>
            <person name="Drula E."/>
            <person name="Kohler A."/>
            <person name="Sanchez-Garcia M."/>
            <person name="Andreopoulos B."/>
            <person name="Barry K.W."/>
            <person name="Bonito G."/>
            <person name="Buee M."/>
            <person name="Carver A."/>
            <person name="Chen C."/>
            <person name="Cichocki N."/>
            <person name="Clum A."/>
            <person name="Culley D."/>
            <person name="Crous P.W."/>
            <person name="Fauchery L."/>
            <person name="Girlanda M."/>
            <person name="Hayes R."/>
            <person name="Keri Z."/>
            <person name="Labutti K."/>
            <person name="Lipzen A."/>
            <person name="Lombard V."/>
            <person name="Magnuson J."/>
            <person name="Maillard F."/>
            <person name="Morin E."/>
            <person name="Murat C."/>
            <person name="Nolan M."/>
            <person name="Ohm R."/>
            <person name="Pangilinan J."/>
            <person name="Pereira M."/>
            <person name="Perotto S."/>
            <person name="Peter M."/>
            <person name="Riley R."/>
            <person name="Sitrit Y."/>
            <person name="Stielow B."/>
            <person name="Szollosi G."/>
            <person name="Zifcakova L."/>
            <person name="Stursova M."/>
            <person name="Spatafora J.W."/>
            <person name="Tedersoo L."/>
            <person name="Vaario L.-M."/>
            <person name="Yamada A."/>
            <person name="Yan M."/>
            <person name="Wang P."/>
            <person name="Xu J."/>
            <person name="Bruns T."/>
            <person name="Baldrian P."/>
            <person name="Vilgalys R."/>
            <person name="Henrissat B."/>
            <person name="Grigoriev I.V."/>
            <person name="Hibbett D."/>
            <person name="Nagy L.G."/>
            <person name="Martin F.M."/>
        </authorList>
    </citation>
    <scope>NUCLEOTIDE SEQUENCE</scope>
    <source>
        <strain evidence="3">UH-Tt-Lm1</strain>
    </source>
</reference>
<dbReference type="Proteomes" id="UP000736335">
    <property type="component" value="Unassembled WGS sequence"/>
</dbReference>
<reference evidence="3" key="1">
    <citation type="journal article" date="2020" name="Nat. Commun.">
        <title>Large-scale genome sequencing of mycorrhizal fungi provides insights into the early evolution of symbiotic traits.</title>
        <authorList>
            <person name="Miyauchi S."/>
            <person name="Kiss E."/>
            <person name="Kuo A."/>
            <person name="Drula E."/>
            <person name="Kohler A."/>
            <person name="Sanchez-Garcia M."/>
            <person name="Morin E."/>
            <person name="Andreopoulos B."/>
            <person name="Barry K.W."/>
            <person name="Bonito G."/>
            <person name="Buee M."/>
            <person name="Carver A."/>
            <person name="Chen C."/>
            <person name="Cichocki N."/>
            <person name="Clum A."/>
            <person name="Culley D."/>
            <person name="Crous P.W."/>
            <person name="Fauchery L."/>
            <person name="Girlanda M."/>
            <person name="Hayes R.D."/>
            <person name="Keri Z."/>
            <person name="LaButti K."/>
            <person name="Lipzen A."/>
            <person name="Lombard V."/>
            <person name="Magnuson J."/>
            <person name="Maillard F."/>
            <person name="Murat C."/>
            <person name="Nolan M."/>
            <person name="Ohm R.A."/>
            <person name="Pangilinan J."/>
            <person name="Pereira M.F."/>
            <person name="Perotto S."/>
            <person name="Peter M."/>
            <person name="Pfister S."/>
            <person name="Riley R."/>
            <person name="Sitrit Y."/>
            <person name="Stielow J.B."/>
            <person name="Szollosi G."/>
            <person name="Zifcakova L."/>
            <person name="Stursova M."/>
            <person name="Spatafora J.W."/>
            <person name="Tedersoo L."/>
            <person name="Vaario L.M."/>
            <person name="Yamada A."/>
            <person name="Yan M."/>
            <person name="Wang P."/>
            <person name="Xu J."/>
            <person name="Bruns T."/>
            <person name="Baldrian P."/>
            <person name="Vilgalys R."/>
            <person name="Dunand C."/>
            <person name="Henrissat B."/>
            <person name="Grigoriev I.V."/>
            <person name="Hibbett D."/>
            <person name="Nagy L.G."/>
            <person name="Martin F.M."/>
        </authorList>
    </citation>
    <scope>NUCLEOTIDE SEQUENCE</scope>
    <source>
        <strain evidence="3">UH-Tt-Lm1</strain>
    </source>
</reference>
<sequence>MRVFFSLVALVAGAQALSNPLNQKRGGGSDVCSSSGCSLSFDNPVTGKTTNFGNYDQCTCLSQVNSVVKSNSMLSTAASIFGNNKVSDYISNHVRTSGSTCNYPDHSTPACSSGNPCGFECCDGYSSHGGSCACLPPYSDCGGVCGYFPHCPSKSAKKRDADEWKKSAHCDSGYTACGVLWSSKINKVAAYECVDAKNDLESCGGCSIPLHRGSPLGTDCTSLPGVADVSCMNGSCYVHRCMPGYQLSTDNSMCMDEETVKKFTTIAEYGWKIFAPL</sequence>
<feature type="domain" description="Protein CPL1-like" evidence="2">
    <location>
        <begin position="191"/>
        <end position="255"/>
    </location>
</feature>
<keyword evidence="1" id="KW-0732">Signal</keyword>